<keyword evidence="4 6" id="KW-0694">RNA-binding</keyword>
<evidence type="ECO:0000256" key="3">
    <source>
        <dbReference type="ARBA" id="ARBA00022845"/>
    </source>
</evidence>
<dbReference type="HAMAP" id="MF_00167">
    <property type="entry name" value="CsrA"/>
    <property type="match status" value="1"/>
</dbReference>
<evidence type="ECO:0000256" key="1">
    <source>
        <dbReference type="ARBA" id="ARBA00022490"/>
    </source>
</evidence>
<dbReference type="GO" id="GO:0005829">
    <property type="term" value="C:cytosol"/>
    <property type="evidence" value="ECO:0007669"/>
    <property type="project" value="TreeGrafter"/>
</dbReference>
<organism evidence="7 8">
    <name type="scientific">Pseudomonas arsenicoxydans</name>
    <dbReference type="NCBI Taxonomy" id="702115"/>
    <lineage>
        <taxon>Bacteria</taxon>
        <taxon>Pseudomonadati</taxon>
        <taxon>Pseudomonadota</taxon>
        <taxon>Gammaproteobacteria</taxon>
        <taxon>Pseudomonadales</taxon>
        <taxon>Pseudomonadaceae</taxon>
        <taxon>Pseudomonas</taxon>
    </lineage>
</organism>
<keyword evidence="5 6" id="KW-0010">Activator</keyword>
<dbReference type="GO" id="GO:0006109">
    <property type="term" value="P:regulation of carbohydrate metabolic process"/>
    <property type="evidence" value="ECO:0007669"/>
    <property type="project" value="UniProtKB-UniRule"/>
</dbReference>
<protein>
    <recommendedName>
        <fullName evidence="6">Translational regulator CsrA</fullName>
    </recommendedName>
    <alternativeName>
        <fullName evidence="6">Carbon storage regulator</fullName>
    </alternativeName>
</protein>
<dbReference type="AlphaFoldDB" id="A0A502GXL4"/>
<gene>
    <name evidence="6 7" type="primary">csrA</name>
    <name evidence="7" type="ORF">EAH78_31650</name>
</gene>
<dbReference type="Pfam" id="PF02599">
    <property type="entry name" value="CsrA"/>
    <property type="match status" value="1"/>
</dbReference>
<evidence type="ECO:0000256" key="4">
    <source>
        <dbReference type="ARBA" id="ARBA00022884"/>
    </source>
</evidence>
<comment type="similarity">
    <text evidence="6">Belongs to the CsrA/RsmA family.</text>
</comment>
<dbReference type="FunFam" id="2.60.40.4380:FF:000002">
    <property type="entry name" value="Translational regulator CsrA"/>
    <property type="match status" value="1"/>
</dbReference>
<dbReference type="GO" id="GO:0006402">
    <property type="term" value="P:mRNA catabolic process"/>
    <property type="evidence" value="ECO:0007669"/>
    <property type="project" value="InterPro"/>
</dbReference>
<dbReference type="GO" id="GO:0045947">
    <property type="term" value="P:negative regulation of translational initiation"/>
    <property type="evidence" value="ECO:0007669"/>
    <property type="project" value="UniProtKB-UniRule"/>
</dbReference>
<comment type="function">
    <text evidence="6">A key translational regulator that binds mRNA to regulate translation initiation and/or mRNA stability. Mediates global changes in gene expression, shifting from rapid growth to stress survival by linking envelope stress, the stringent response and the catabolite repression systems. Usually binds in the 5'-UTR; binding at or near the Shine-Dalgarno sequence prevents ribosome-binding, repressing translation, binding elsewhere in the 5'-UTR can activate translation and/or stabilize the mRNA. Its function is antagonized by small RNA(s).</text>
</comment>
<dbReference type="EMBL" id="RCZE01000026">
    <property type="protein sequence ID" value="TPG65703.1"/>
    <property type="molecule type" value="Genomic_DNA"/>
</dbReference>
<evidence type="ECO:0000313" key="7">
    <source>
        <dbReference type="EMBL" id="TPG65703.1"/>
    </source>
</evidence>
<dbReference type="GO" id="GO:0045948">
    <property type="term" value="P:positive regulation of translational initiation"/>
    <property type="evidence" value="ECO:0007669"/>
    <property type="project" value="UniProtKB-UniRule"/>
</dbReference>
<dbReference type="SUPFAM" id="SSF117130">
    <property type="entry name" value="CsrA-like"/>
    <property type="match status" value="1"/>
</dbReference>
<keyword evidence="1 6" id="KW-0963">Cytoplasm</keyword>
<comment type="subunit">
    <text evidence="6">Homodimer; the beta-strands of each monomer intercalate to form a hydrophobic core, while the alpha-helices form wings that extend away from the core.</text>
</comment>
<keyword evidence="3 6" id="KW-0810">Translation regulation</keyword>
<dbReference type="NCBIfam" id="TIGR00202">
    <property type="entry name" value="csrA"/>
    <property type="match status" value="1"/>
</dbReference>
<keyword evidence="2 6" id="KW-0678">Repressor</keyword>
<dbReference type="Gene3D" id="2.60.40.4380">
    <property type="entry name" value="Translational regulator CsrA"/>
    <property type="match status" value="1"/>
</dbReference>
<dbReference type="InterPro" id="IPR036107">
    <property type="entry name" value="CsrA_sf"/>
</dbReference>
<comment type="caution">
    <text evidence="7">The sequence shown here is derived from an EMBL/GenBank/DDBJ whole genome shotgun (WGS) entry which is preliminary data.</text>
</comment>
<evidence type="ECO:0000256" key="2">
    <source>
        <dbReference type="ARBA" id="ARBA00022491"/>
    </source>
</evidence>
<dbReference type="PANTHER" id="PTHR34984:SF1">
    <property type="entry name" value="CARBON STORAGE REGULATOR"/>
    <property type="match status" value="1"/>
</dbReference>
<evidence type="ECO:0000256" key="6">
    <source>
        <dbReference type="HAMAP-Rule" id="MF_00167"/>
    </source>
</evidence>
<dbReference type="PANTHER" id="PTHR34984">
    <property type="entry name" value="CARBON STORAGE REGULATOR"/>
    <property type="match status" value="1"/>
</dbReference>
<sequence>MLVLTRNLAEAIKIGDNITIRVLRVTNNTVQLGISAPGEVEVHRSELYQKIQQQKKQNT</sequence>
<dbReference type="InterPro" id="IPR003751">
    <property type="entry name" value="CsrA"/>
</dbReference>
<dbReference type="GO" id="GO:0048027">
    <property type="term" value="F:mRNA 5'-UTR binding"/>
    <property type="evidence" value="ECO:0007669"/>
    <property type="project" value="UniProtKB-UniRule"/>
</dbReference>
<evidence type="ECO:0000313" key="8">
    <source>
        <dbReference type="Proteomes" id="UP000317933"/>
    </source>
</evidence>
<proteinExistence type="inferred from homology"/>
<dbReference type="Proteomes" id="UP000317933">
    <property type="component" value="Unassembled WGS sequence"/>
</dbReference>
<reference evidence="7 8" key="1">
    <citation type="journal article" date="2019" name="Environ. Microbiol.">
        <title>Species interactions and distinct microbial communities in high Arctic permafrost affected cryosols are associated with the CH4 and CO2 gas fluxes.</title>
        <authorList>
            <person name="Altshuler I."/>
            <person name="Hamel J."/>
            <person name="Turney S."/>
            <person name="Magnuson E."/>
            <person name="Levesque R."/>
            <person name="Greer C."/>
            <person name="Whyte L.G."/>
        </authorList>
    </citation>
    <scope>NUCLEOTIDE SEQUENCE [LARGE SCALE GENOMIC DNA]</scope>
    <source>
        <strain evidence="7 8">E3</strain>
    </source>
</reference>
<dbReference type="NCBIfam" id="NF002469">
    <property type="entry name" value="PRK01712.1"/>
    <property type="match status" value="1"/>
</dbReference>
<accession>A0A502GXL4</accession>
<evidence type="ECO:0000256" key="5">
    <source>
        <dbReference type="ARBA" id="ARBA00023159"/>
    </source>
</evidence>
<name>A0A502GXL4_9PSED</name>
<comment type="subcellular location">
    <subcellularLocation>
        <location evidence="6">Cytoplasm</location>
    </subcellularLocation>
</comment>